<proteinExistence type="predicted"/>
<gene>
    <name evidence="1" type="ORF">H8E29_07700</name>
</gene>
<reference evidence="1 2" key="1">
    <citation type="submission" date="2020-08" db="EMBL/GenBank/DDBJ databases">
        <title>Bridging the membrane lipid divide: bacteria of the FCB group superphylum have the potential to synthesize archaeal ether lipids.</title>
        <authorList>
            <person name="Villanueva L."/>
            <person name="Von Meijenfeldt F.A.B."/>
            <person name="Westbye A.B."/>
            <person name="Yadav S."/>
            <person name="Hopmans E.C."/>
            <person name="Dutilh B.E."/>
            <person name="Sinninghe Damste J.S."/>
        </authorList>
    </citation>
    <scope>NUCLEOTIDE SEQUENCE [LARGE SCALE GENOMIC DNA]</scope>
    <source>
        <strain evidence="1">NIOZ-UU36</strain>
    </source>
</reference>
<evidence type="ECO:0000313" key="2">
    <source>
        <dbReference type="Proteomes" id="UP000614469"/>
    </source>
</evidence>
<dbReference type="AlphaFoldDB" id="A0A8J6THW9"/>
<protein>
    <submittedName>
        <fullName evidence="1">GyrI-like domain-containing protein</fullName>
    </submittedName>
</protein>
<accession>A0A8J6THW9</accession>
<name>A0A8J6THW9_9CHLR</name>
<dbReference type="InterPro" id="IPR011256">
    <property type="entry name" value="Reg_factor_effector_dom_sf"/>
</dbReference>
<dbReference type="EMBL" id="JACNJN010000092">
    <property type="protein sequence ID" value="MBC8335130.1"/>
    <property type="molecule type" value="Genomic_DNA"/>
</dbReference>
<comment type="caution">
    <text evidence="1">The sequence shown here is derived from an EMBL/GenBank/DDBJ whole genome shotgun (WGS) entry which is preliminary data.</text>
</comment>
<dbReference type="Proteomes" id="UP000614469">
    <property type="component" value="Unassembled WGS sequence"/>
</dbReference>
<organism evidence="1 2">
    <name type="scientific">Candidatus Desulfolinea nitratireducens</name>
    <dbReference type="NCBI Taxonomy" id="2841698"/>
    <lineage>
        <taxon>Bacteria</taxon>
        <taxon>Bacillati</taxon>
        <taxon>Chloroflexota</taxon>
        <taxon>Anaerolineae</taxon>
        <taxon>Anaerolineales</taxon>
        <taxon>Anaerolineales incertae sedis</taxon>
        <taxon>Candidatus Desulfolinea</taxon>
    </lineage>
</organism>
<sequence length="207" mass="23975">MTTLSFTKEITELYAPSARRVDIVNVPEMKFVMIDGQIEIGGETSTSEAFQDTLNVLNGISFTLKFMSKLDRKNPVDYNTMPLEGLWQPSSKKDFKNRSDWKWTLMMVQPSHITDEMFESAIDSLKRKRGEIPALTLARFEHFHEGLAMQIMHVSSPGLVSMTFERMKDFAKDEGHKLRGLFHEIYLSDPRHTKPEKQRTILRHPIK</sequence>
<evidence type="ECO:0000313" key="1">
    <source>
        <dbReference type="EMBL" id="MBC8335130.1"/>
    </source>
</evidence>
<dbReference type="Gene3D" id="3.20.80.10">
    <property type="entry name" value="Regulatory factor, effector binding domain"/>
    <property type="match status" value="1"/>
</dbReference>